<proteinExistence type="predicted"/>
<evidence type="ECO:0000256" key="1">
    <source>
        <dbReference type="SAM" id="MobiDB-lite"/>
    </source>
</evidence>
<feature type="compositionally biased region" description="Low complexity" evidence="1">
    <location>
        <begin position="341"/>
        <end position="351"/>
    </location>
</feature>
<dbReference type="EMBL" id="ML179219">
    <property type="protein sequence ID" value="THU94614.1"/>
    <property type="molecule type" value="Genomic_DNA"/>
</dbReference>
<evidence type="ECO:0000313" key="2">
    <source>
        <dbReference type="EMBL" id="THU94614.1"/>
    </source>
</evidence>
<name>A0A4S8LY45_DENBC</name>
<dbReference type="OrthoDB" id="3127165at2759"/>
<feature type="compositionally biased region" description="Low complexity" evidence="1">
    <location>
        <begin position="319"/>
        <end position="330"/>
    </location>
</feature>
<dbReference type="Proteomes" id="UP000297245">
    <property type="component" value="Unassembled WGS sequence"/>
</dbReference>
<feature type="compositionally biased region" description="Pro residues" evidence="1">
    <location>
        <begin position="352"/>
        <end position="361"/>
    </location>
</feature>
<keyword evidence="3" id="KW-1185">Reference proteome</keyword>
<reference evidence="2 3" key="1">
    <citation type="journal article" date="2019" name="Nat. Ecol. Evol.">
        <title>Megaphylogeny resolves global patterns of mushroom evolution.</title>
        <authorList>
            <person name="Varga T."/>
            <person name="Krizsan K."/>
            <person name="Foldi C."/>
            <person name="Dima B."/>
            <person name="Sanchez-Garcia M."/>
            <person name="Sanchez-Ramirez S."/>
            <person name="Szollosi G.J."/>
            <person name="Szarkandi J.G."/>
            <person name="Papp V."/>
            <person name="Albert L."/>
            <person name="Andreopoulos W."/>
            <person name="Angelini C."/>
            <person name="Antonin V."/>
            <person name="Barry K.W."/>
            <person name="Bougher N.L."/>
            <person name="Buchanan P."/>
            <person name="Buyck B."/>
            <person name="Bense V."/>
            <person name="Catcheside P."/>
            <person name="Chovatia M."/>
            <person name="Cooper J."/>
            <person name="Damon W."/>
            <person name="Desjardin D."/>
            <person name="Finy P."/>
            <person name="Geml J."/>
            <person name="Haridas S."/>
            <person name="Hughes K."/>
            <person name="Justo A."/>
            <person name="Karasinski D."/>
            <person name="Kautmanova I."/>
            <person name="Kiss B."/>
            <person name="Kocsube S."/>
            <person name="Kotiranta H."/>
            <person name="LaButti K.M."/>
            <person name="Lechner B.E."/>
            <person name="Liimatainen K."/>
            <person name="Lipzen A."/>
            <person name="Lukacs Z."/>
            <person name="Mihaltcheva S."/>
            <person name="Morgado L.N."/>
            <person name="Niskanen T."/>
            <person name="Noordeloos M.E."/>
            <person name="Ohm R.A."/>
            <person name="Ortiz-Santana B."/>
            <person name="Ovrebo C."/>
            <person name="Racz N."/>
            <person name="Riley R."/>
            <person name="Savchenko A."/>
            <person name="Shiryaev A."/>
            <person name="Soop K."/>
            <person name="Spirin V."/>
            <person name="Szebenyi C."/>
            <person name="Tomsovsky M."/>
            <person name="Tulloss R.E."/>
            <person name="Uehling J."/>
            <person name="Grigoriev I.V."/>
            <person name="Vagvolgyi C."/>
            <person name="Papp T."/>
            <person name="Martin F.M."/>
            <person name="Miettinen O."/>
            <person name="Hibbett D.S."/>
            <person name="Nagy L.G."/>
        </authorList>
    </citation>
    <scope>NUCLEOTIDE SEQUENCE [LARGE SCALE GENOMIC DNA]</scope>
    <source>
        <strain evidence="2 3">CBS 962.96</strain>
    </source>
</reference>
<sequence length="447" mass="47482">MTEASSSTTVILHGAWPLGDPFNSNGNSNSRTIIPIGTASDRRETTYLDEVVIYGSSSTASASGSSLTQASPTTSIVTTTTSLSANSVGEGSLVPVSTWQATLIEGASGHAVQLSANSNGYSIVTRTRASIPTITSTSFSTQTISGSDADFATSGIYTLVLPVETMTTTTDTTGSSSSGHRSILGPAIGGAIGGSLLLAIIPMSSPSKESSINFWVPKFRHVRERSGLRFDITRIQTQIQTQIFHHFPLIPNSSTYSVNININSVEIVQAKSRLFNHVHKTETETLATFSDGPEVKTTVNPRVGLGVGVVMVQVPTLGYGTNTTTTADGRGMMEEEEKDSLAPLTTTTTLPFPSPLHPLPPSSSDENGNGNENEAEETETETIPPVPRPLQRALSESRFIERLLLNSTKLDVLMALASIEHTRNIQNNLNRSSNDVQAQEGCVDNVV</sequence>
<protein>
    <submittedName>
        <fullName evidence="2">Uncharacterized protein</fullName>
    </submittedName>
</protein>
<evidence type="ECO:0000313" key="3">
    <source>
        <dbReference type="Proteomes" id="UP000297245"/>
    </source>
</evidence>
<organism evidence="2 3">
    <name type="scientific">Dendrothele bispora (strain CBS 962.96)</name>
    <dbReference type="NCBI Taxonomy" id="1314807"/>
    <lineage>
        <taxon>Eukaryota</taxon>
        <taxon>Fungi</taxon>
        <taxon>Dikarya</taxon>
        <taxon>Basidiomycota</taxon>
        <taxon>Agaricomycotina</taxon>
        <taxon>Agaricomycetes</taxon>
        <taxon>Agaricomycetidae</taxon>
        <taxon>Agaricales</taxon>
        <taxon>Agaricales incertae sedis</taxon>
        <taxon>Dendrothele</taxon>
    </lineage>
</organism>
<feature type="region of interest" description="Disordered" evidence="1">
    <location>
        <begin position="319"/>
        <end position="387"/>
    </location>
</feature>
<feature type="compositionally biased region" description="Low complexity" evidence="1">
    <location>
        <begin position="362"/>
        <end position="372"/>
    </location>
</feature>
<accession>A0A4S8LY45</accession>
<gene>
    <name evidence="2" type="ORF">K435DRAFT_798748</name>
</gene>
<dbReference type="AlphaFoldDB" id="A0A4S8LY45"/>